<dbReference type="STRING" id="1450648.CLORY_08800"/>
<dbReference type="Gene3D" id="1.10.10.10">
    <property type="entry name" value="Winged helix-like DNA-binding domain superfamily/Winged helix DNA-binding domain"/>
    <property type="match status" value="1"/>
</dbReference>
<evidence type="ECO:0000313" key="1">
    <source>
        <dbReference type="EMBL" id="OPJ64008.1"/>
    </source>
</evidence>
<dbReference type="PANTHER" id="PTHR33221">
    <property type="entry name" value="WINGED HELIX-TURN-HELIX TRANSCRIPTIONAL REGULATOR, RRF2 FAMILY"/>
    <property type="match status" value="1"/>
</dbReference>
<dbReference type="AlphaFoldDB" id="A0A1V4IVC3"/>
<dbReference type="SUPFAM" id="SSF46785">
    <property type="entry name" value="Winged helix' DNA-binding domain"/>
    <property type="match status" value="1"/>
</dbReference>
<dbReference type="EMBL" id="MZGV01000006">
    <property type="protein sequence ID" value="OPJ64008.1"/>
    <property type="molecule type" value="Genomic_DNA"/>
</dbReference>
<comment type="caution">
    <text evidence="1">The sequence shown here is derived from an EMBL/GenBank/DDBJ whole genome shotgun (WGS) entry which is preliminary data.</text>
</comment>
<dbReference type="InterPro" id="IPR000944">
    <property type="entry name" value="Tscrpt_reg_Rrf2"/>
</dbReference>
<gene>
    <name evidence="1" type="primary">ywnA</name>
    <name evidence="1" type="ORF">CLORY_08800</name>
</gene>
<dbReference type="GO" id="GO:0003700">
    <property type="term" value="F:DNA-binding transcription factor activity"/>
    <property type="evidence" value="ECO:0007669"/>
    <property type="project" value="TreeGrafter"/>
</dbReference>
<name>A0A1V4IVC3_9CLOT</name>
<sequence>MKISSRFTMAVHIMALISMGGVVVCTSEWIAKSVNTNAVVIRRIVSKLRAAGFIGTKAGTGGYYLTRELDQITLLDVYKAVAVVEEGELFNFHEDPNLKCQVGAQRVLMMDLVKLKHMHSRLI</sequence>
<dbReference type="InterPro" id="IPR036388">
    <property type="entry name" value="WH-like_DNA-bd_sf"/>
</dbReference>
<dbReference type="OrthoDB" id="213028at2"/>
<dbReference type="RefSeq" id="WP_079422313.1">
    <property type="nucleotide sequence ID" value="NZ_MZGV01000006.1"/>
</dbReference>
<reference evidence="1 2" key="1">
    <citation type="submission" date="2017-03" db="EMBL/GenBank/DDBJ databases">
        <title>Genome sequence of Clostridium oryzae DSM 28571.</title>
        <authorList>
            <person name="Poehlein A."/>
            <person name="Daniel R."/>
        </authorList>
    </citation>
    <scope>NUCLEOTIDE SEQUENCE [LARGE SCALE GENOMIC DNA]</scope>
    <source>
        <strain evidence="1 2">DSM 28571</strain>
    </source>
</reference>
<dbReference type="PANTHER" id="PTHR33221:SF15">
    <property type="entry name" value="HTH-TYPE TRANSCRIPTIONAL REGULATOR YWGB-RELATED"/>
    <property type="match status" value="1"/>
</dbReference>
<organism evidence="1 2">
    <name type="scientific">Clostridium oryzae</name>
    <dbReference type="NCBI Taxonomy" id="1450648"/>
    <lineage>
        <taxon>Bacteria</taxon>
        <taxon>Bacillati</taxon>
        <taxon>Bacillota</taxon>
        <taxon>Clostridia</taxon>
        <taxon>Eubacteriales</taxon>
        <taxon>Clostridiaceae</taxon>
        <taxon>Clostridium</taxon>
    </lineage>
</organism>
<protein>
    <submittedName>
        <fullName evidence="1">Putative HTH-type transcriptional regulator YwnA</fullName>
    </submittedName>
</protein>
<dbReference type="InterPro" id="IPR036390">
    <property type="entry name" value="WH_DNA-bd_sf"/>
</dbReference>
<keyword evidence="2" id="KW-1185">Reference proteome</keyword>
<dbReference type="Proteomes" id="UP000190080">
    <property type="component" value="Unassembled WGS sequence"/>
</dbReference>
<proteinExistence type="predicted"/>
<dbReference type="Pfam" id="PF02082">
    <property type="entry name" value="Rrf2"/>
    <property type="match status" value="1"/>
</dbReference>
<evidence type="ECO:0000313" key="2">
    <source>
        <dbReference type="Proteomes" id="UP000190080"/>
    </source>
</evidence>
<dbReference type="GO" id="GO:0005829">
    <property type="term" value="C:cytosol"/>
    <property type="evidence" value="ECO:0007669"/>
    <property type="project" value="TreeGrafter"/>
</dbReference>
<accession>A0A1V4IVC3</accession>